<gene>
    <name evidence="1" type="ORF">JCM19239_2589</name>
</gene>
<dbReference type="SUPFAM" id="SSF51445">
    <property type="entry name" value="(Trans)glycosidases"/>
    <property type="match status" value="1"/>
</dbReference>
<sequence length="160" mass="18245">MGGDTQWPPNEEQLSALAYRNYQHHETQNLAKVNLGASLTEYINNTQQYQRRVNKYAAEQLRLKKNNGIAVIYQFMFVDSWPSITWSVLDDSRNPKPAYFALKESFQPILGIASVNPDSSSKLINVSVINDSRDELSNVTLAVKCGDRTEDLSTCWREKE</sequence>
<evidence type="ECO:0000313" key="1">
    <source>
        <dbReference type="EMBL" id="GAL29661.1"/>
    </source>
</evidence>
<keyword evidence="1" id="KW-0378">Hydrolase</keyword>
<dbReference type="Proteomes" id="UP000029223">
    <property type="component" value="Unassembled WGS sequence"/>
</dbReference>
<name>A0ABQ0JLQ7_9VIBR</name>
<dbReference type="GO" id="GO:0004565">
    <property type="term" value="F:beta-galactosidase activity"/>
    <property type="evidence" value="ECO:0007669"/>
    <property type="project" value="UniProtKB-EC"/>
</dbReference>
<reference evidence="2" key="2">
    <citation type="submission" date="2014-09" db="EMBL/GenBank/DDBJ databases">
        <authorList>
            <consortium name="NBRP consortium"/>
            <person name="Sawabe T."/>
            <person name="Meirelles P."/>
            <person name="Nakanishi M."/>
            <person name="Sayaka M."/>
            <person name="Hattori M."/>
            <person name="Ohkuma M."/>
        </authorList>
    </citation>
    <scope>NUCLEOTIDE SEQUENCE [LARGE SCALE GENOMIC DNA]</scope>
    <source>
        <strain evidence="2">JCM 19239</strain>
    </source>
</reference>
<dbReference type="InterPro" id="IPR017853">
    <property type="entry name" value="GH"/>
</dbReference>
<accession>A0ABQ0JLQ7</accession>
<keyword evidence="2" id="KW-1185">Reference proteome</keyword>
<reference evidence="2" key="1">
    <citation type="submission" date="2014-09" db="EMBL/GenBank/DDBJ databases">
        <title>Vibrio variabilis JCM 19239. (C206) whole genome shotgun sequence.</title>
        <authorList>
            <person name="Sawabe T."/>
            <person name="Meirelles P."/>
            <person name="Nakanishi M."/>
            <person name="Sayaka M."/>
            <person name="Hattori M."/>
            <person name="Ohkuma M."/>
        </authorList>
    </citation>
    <scope>NUCLEOTIDE SEQUENCE [LARGE SCALE GENOMIC DNA]</scope>
    <source>
        <strain evidence="2">JCM 19239</strain>
    </source>
</reference>
<dbReference type="EMBL" id="BBMS01000070">
    <property type="protein sequence ID" value="GAL29661.1"/>
    <property type="molecule type" value="Genomic_DNA"/>
</dbReference>
<proteinExistence type="predicted"/>
<organism evidence="1 2">
    <name type="scientific">Vibrio variabilis</name>
    <dbReference type="NCBI Taxonomy" id="990271"/>
    <lineage>
        <taxon>Bacteria</taxon>
        <taxon>Pseudomonadati</taxon>
        <taxon>Pseudomonadota</taxon>
        <taxon>Gammaproteobacteria</taxon>
        <taxon>Vibrionales</taxon>
        <taxon>Vibrionaceae</taxon>
        <taxon>Vibrio</taxon>
    </lineage>
</organism>
<keyword evidence="1" id="KW-0326">Glycosidase</keyword>
<dbReference type="EC" id="3.2.1.23" evidence="1"/>
<comment type="caution">
    <text evidence="1">The sequence shown here is derived from an EMBL/GenBank/DDBJ whole genome shotgun (WGS) entry which is preliminary data.</text>
</comment>
<protein>
    <submittedName>
        <fullName evidence="1">Beta-galactosidase</fullName>
        <ecNumber evidence="1">3.2.1.23</ecNumber>
    </submittedName>
</protein>
<evidence type="ECO:0000313" key="2">
    <source>
        <dbReference type="Proteomes" id="UP000029223"/>
    </source>
</evidence>
<dbReference type="Gene3D" id="3.20.20.80">
    <property type="entry name" value="Glycosidases"/>
    <property type="match status" value="1"/>
</dbReference>